<accession>A0A974XZH5</accession>
<dbReference type="Proteomes" id="UP000639274">
    <property type="component" value="Chromosome"/>
</dbReference>
<reference evidence="1 2" key="1">
    <citation type="submission" date="2021-03" db="EMBL/GenBank/DDBJ databases">
        <title>Lysobacter sp. nov. isolated from soil of gangwondo yeongwol, south Korea.</title>
        <authorList>
            <person name="Kim K.R."/>
            <person name="Kim K.H."/>
            <person name="Jeon C.O."/>
        </authorList>
    </citation>
    <scope>NUCLEOTIDE SEQUENCE [LARGE SCALE GENOMIC DNA]</scope>
    <source>
        <strain evidence="1 2">R19</strain>
    </source>
</reference>
<evidence type="ECO:0008006" key="3">
    <source>
        <dbReference type="Google" id="ProtNLM"/>
    </source>
</evidence>
<dbReference type="AlphaFoldDB" id="A0A974XZH5"/>
<evidence type="ECO:0000313" key="1">
    <source>
        <dbReference type="EMBL" id="QSX78627.1"/>
    </source>
</evidence>
<dbReference type="EMBL" id="CP071518">
    <property type="protein sequence ID" value="QSX78627.1"/>
    <property type="molecule type" value="Genomic_DNA"/>
</dbReference>
<sequence length="77" mass="8870">MRTLDILRPRLQRLHRLGERAQDTRLMLGNYVIMASLVGYSVLEGAGKQDGLEELRDSIGYRRRSRRRRDDAARGAS</sequence>
<dbReference type="KEGG" id="lsf:I8J32_001410"/>
<organism evidence="1 2">
    <name type="scientific">Agrilutibacter solisilvae</name>
    <dbReference type="NCBI Taxonomy" id="2763317"/>
    <lineage>
        <taxon>Bacteria</taxon>
        <taxon>Pseudomonadati</taxon>
        <taxon>Pseudomonadota</taxon>
        <taxon>Gammaproteobacteria</taxon>
        <taxon>Lysobacterales</taxon>
        <taxon>Lysobacteraceae</taxon>
        <taxon>Agrilutibacter</taxon>
    </lineage>
</organism>
<keyword evidence="2" id="KW-1185">Reference proteome</keyword>
<evidence type="ECO:0000313" key="2">
    <source>
        <dbReference type="Proteomes" id="UP000639274"/>
    </source>
</evidence>
<gene>
    <name evidence="1" type="ORF">I8J32_001410</name>
</gene>
<proteinExistence type="predicted"/>
<name>A0A974XZH5_9GAMM</name>
<dbReference type="RefSeq" id="WP_207526718.1">
    <property type="nucleotide sequence ID" value="NZ_CP071518.1"/>
</dbReference>
<protein>
    <recommendedName>
        <fullName evidence="3">Transposase</fullName>
    </recommendedName>
</protein>